<feature type="disulfide bond" evidence="10">
    <location>
        <begin position="91"/>
        <end position="101"/>
    </location>
</feature>
<dbReference type="PROSITE" id="PS00420">
    <property type="entry name" value="SRCR_1"/>
    <property type="match status" value="1"/>
</dbReference>
<proteinExistence type="predicted"/>
<feature type="domain" description="C-type lectin" evidence="13">
    <location>
        <begin position="139"/>
        <end position="246"/>
    </location>
</feature>
<dbReference type="InterPro" id="IPR007110">
    <property type="entry name" value="Ig-like_dom"/>
</dbReference>
<dbReference type="Gene3D" id="2.10.25.10">
    <property type="entry name" value="Laminin"/>
    <property type="match status" value="1"/>
</dbReference>
<evidence type="ECO:0000259" key="13">
    <source>
        <dbReference type="PROSITE" id="PS50041"/>
    </source>
</evidence>
<feature type="domain" description="Ig-like" evidence="15">
    <location>
        <begin position="273"/>
        <end position="355"/>
    </location>
</feature>
<keyword evidence="4" id="KW-0677">Repeat</keyword>
<feature type="domain" description="SRCR" evidence="14">
    <location>
        <begin position="27"/>
        <end position="125"/>
    </location>
</feature>
<dbReference type="GO" id="GO:0005509">
    <property type="term" value="F:calcium ion binding"/>
    <property type="evidence" value="ECO:0007669"/>
    <property type="project" value="InterPro"/>
</dbReference>
<dbReference type="PRINTS" id="PR00014">
    <property type="entry name" value="FNTYPEIII"/>
</dbReference>
<feature type="disulfide bond" evidence="10">
    <location>
        <begin position="431"/>
        <end position="441"/>
    </location>
</feature>
<dbReference type="PROSITE" id="PS50026">
    <property type="entry name" value="EGF_3"/>
    <property type="match status" value="1"/>
</dbReference>
<keyword evidence="3 11" id="KW-0732">Signal</keyword>
<feature type="domain" description="Fibronectin type-III" evidence="16">
    <location>
        <begin position="1075"/>
        <end position="1179"/>
    </location>
</feature>
<dbReference type="PROSITE" id="PS00615">
    <property type="entry name" value="C_TYPE_LECTIN_1"/>
    <property type="match status" value="1"/>
</dbReference>
<feature type="domain" description="Fibronectin type-III" evidence="16">
    <location>
        <begin position="1378"/>
        <end position="1476"/>
    </location>
</feature>
<evidence type="ECO:0000259" key="12">
    <source>
        <dbReference type="PROSITE" id="PS50026"/>
    </source>
</evidence>
<dbReference type="PROSITE" id="PS50835">
    <property type="entry name" value="IG_LIKE"/>
    <property type="match status" value="2"/>
</dbReference>
<dbReference type="InterPro" id="IPR000152">
    <property type="entry name" value="EGF-type_Asp/Asn_hydroxyl_site"/>
</dbReference>
<dbReference type="Pfam" id="PF00530">
    <property type="entry name" value="SRCR"/>
    <property type="match status" value="2"/>
</dbReference>
<evidence type="ECO:0000256" key="3">
    <source>
        <dbReference type="ARBA" id="ARBA00022729"/>
    </source>
</evidence>
<keyword evidence="18" id="KW-1185">Reference proteome</keyword>
<protein>
    <submittedName>
        <fullName evidence="17">Phosphatidylinositol phosphatase PTPRQ-like isoform X2</fullName>
    </submittedName>
</protein>
<accession>A0AAV7KK80</accession>
<dbReference type="Gene3D" id="3.10.250.10">
    <property type="entry name" value="SRCR-like domain"/>
    <property type="match status" value="2"/>
</dbReference>
<feature type="disulfide bond" evidence="9">
    <location>
        <begin position="842"/>
        <end position="852"/>
    </location>
</feature>
<evidence type="ECO:0000256" key="7">
    <source>
        <dbReference type="ARBA" id="ARBA00023157"/>
    </source>
</evidence>
<dbReference type="Pfam" id="PF00041">
    <property type="entry name" value="fn3"/>
    <property type="match status" value="6"/>
</dbReference>
<dbReference type="InterPro" id="IPR016186">
    <property type="entry name" value="C-type_lectin-like/link_sf"/>
</dbReference>
<dbReference type="FunFam" id="2.60.40.10:FF:000028">
    <property type="entry name" value="Neuronal cell adhesion molecule"/>
    <property type="match status" value="1"/>
</dbReference>
<dbReference type="PANTHER" id="PTHR46708:SF2">
    <property type="entry name" value="FIBRONECTIN TYPE-III DOMAIN-CONTAINING PROTEIN"/>
    <property type="match status" value="1"/>
</dbReference>
<dbReference type="SUPFAM" id="SSF56487">
    <property type="entry name" value="SRCR-like"/>
    <property type="match status" value="2"/>
</dbReference>
<dbReference type="EMBL" id="JAKMXF010000006">
    <property type="protein sequence ID" value="KAI6661817.1"/>
    <property type="molecule type" value="Genomic_DNA"/>
</dbReference>
<dbReference type="Gene3D" id="2.60.40.10">
    <property type="entry name" value="Immunoglobulins"/>
    <property type="match status" value="6"/>
</dbReference>
<reference evidence="17 18" key="1">
    <citation type="journal article" date="2023" name="BMC Biol.">
        <title>The compact genome of the sponge Oopsacas minuta (Hexactinellida) is lacking key metazoan core genes.</title>
        <authorList>
            <person name="Santini S."/>
            <person name="Schenkelaars Q."/>
            <person name="Jourda C."/>
            <person name="Duchesne M."/>
            <person name="Belahbib H."/>
            <person name="Rocher C."/>
            <person name="Selva M."/>
            <person name="Riesgo A."/>
            <person name="Vervoort M."/>
            <person name="Leys S.P."/>
            <person name="Kodjabachian L."/>
            <person name="Le Bivic A."/>
            <person name="Borchiellini C."/>
            <person name="Claverie J.M."/>
            <person name="Renard E."/>
        </authorList>
    </citation>
    <scope>NUCLEOTIDE SEQUENCE [LARGE SCALE GENOMIC DNA]</scope>
    <source>
        <strain evidence="17">SPO-2</strain>
    </source>
</reference>
<evidence type="ECO:0000313" key="17">
    <source>
        <dbReference type="EMBL" id="KAI6661817.1"/>
    </source>
</evidence>
<dbReference type="PROSITE" id="PS01187">
    <property type="entry name" value="EGF_CA"/>
    <property type="match status" value="1"/>
</dbReference>
<gene>
    <name evidence="17" type="ORF">LOD99_9824</name>
</gene>
<dbReference type="InterPro" id="IPR001190">
    <property type="entry name" value="SRCR"/>
</dbReference>
<dbReference type="Pfam" id="PF00059">
    <property type="entry name" value="Lectin_C"/>
    <property type="match status" value="3"/>
</dbReference>
<dbReference type="InterPro" id="IPR018097">
    <property type="entry name" value="EGF_Ca-bd_CS"/>
</dbReference>
<dbReference type="PROSITE" id="PS50853">
    <property type="entry name" value="FN3"/>
    <property type="match status" value="6"/>
</dbReference>
<feature type="chain" id="PRO_5044012184" evidence="11">
    <location>
        <begin position="21"/>
        <end position="1573"/>
    </location>
</feature>
<dbReference type="PROSITE" id="PS00010">
    <property type="entry name" value="ASX_HYDROXYL"/>
    <property type="match status" value="1"/>
</dbReference>
<keyword evidence="2" id="KW-0812">Transmembrane</keyword>
<dbReference type="PROSITE" id="PS50041">
    <property type="entry name" value="C_TYPE_LECTIN_2"/>
    <property type="match status" value="3"/>
</dbReference>
<keyword evidence="8" id="KW-0325">Glycoprotein</keyword>
<comment type="caution">
    <text evidence="17">The sequence shown here is derived from an EMBL/GenBank/DDBJ whole genome shotgun (WGS) entry which is preliminary data.</text>
</comment>
<evidence type="ECO:0000256" key="11">
    <source>
        <dbReference type="SAM" id="SignalP"/>
    </source>
</evidence>
<dbReference type="SMART" id="SM00034">
    <property type="entry name" value="CLECT"/>
    <property type="match status" value="3"/>
</dbReference>
<feature type="domain" description="C-type lectin" evidence="13">
    <location>
        <begin position="570"/>
        <end position="685"/>
    </location>
</feature>
<evidence type="ECO:0000256" key="2">
    <source>
        <dbReference type="ARBA" id="ARBA00022692"/>
    </source>
</evidence>
<evidence type="ECO:0000256" key="6">
    <source>
        <dbReference type="ARBA" id="ARBA00023136"/>
    </source>
</evidence>
<keyword evidence="6" id="KW-0472">Membrane</keyword>
<dbReference type="PANTHER" id="PTHR46708">
    <property type="entry name" value="TENASCIN"/>
    <property type="match status" value="1"/>
</dbReference>
<dbReference type="InterPro" id="IPR018378">
    <property type="entry name" value="C-type_lectin_CS"/>
</dbReference>
<dbReference type="InterPro" id="IPR050991">
    <property type="entry name" value="ECM_Regulatory_Proteins"/>
</dbReference>
<evidence type="ECO:0000256" key="9">
    <source>
        <dbReference type="PROSITE-ProRule" id="PRU00076"/>
    </source>
</evidence>
<dbReference type="CDD" id="cd00054">
    <property type="entry name" value="EGF_CA"/>
    <property type="match status" value="1"/>
</dbReference>
<keyword evidence="9" id="KW-0245">EGF-like domain</keyword>
<dbReference type="InterPro" id="IPR003961">
    <property type="entry name" value="FN3_dom"/>
</dbReference>
<keyword evidence="5" id="KW-1133">Transmembrane helix</keyword>
<evidence type="ECO:0000259" key="14">
    <source>
        <dbReference type="PROSITE" id="PS50287"/>
    </source>
</evidence>
<organism evidence="17 18">
    <name type="scientific">Oopsacas minuta</name>
    <dbReference type="NCBI Taxonomy" id="111878"/>
    <lineage>
        <taxon>Eukaryota</taxon>
        <taxon>Metazoa</taxon>
        <taxon>Porifera</taxon>
        <taxon>Hexactinellida</taxon>
        <taxon>Hexasterophora</taxon>
        <taxon>Lyssacinosida</taxon>
        <taxon>Leucopsacidae</taxon>
        <taxon>Oopsacas</taxon>
    </lineage>
</organism>
<dbReference type="CDD" id="cd00063">
    <property type="entry name" value="FN3"/>
    <property type="match status" value="6"/>
</dbReference>
<comment type="subcellular location">
    <subcellularLocation>
        <location evidence="1">Membrane</location>
        <topology evidence="1">Single-pass membrane protein</topology>
    </subcellularLocation>
</comment>
<feature type="domain" description="Fibronectin type-III" evidence="16">
    <location>
        <begin position="1281"/>
        <end position="1376"/>
    </location>
</feature>
<feature type="signal peptide" evidence="11">
    <location>
        <begin position="1"/>
        <end position="20"/>
    </location>
</feature>
<dbReference type="SUPFAM" id="SSF57196">
    <property type="entry name" value="EGF/Laminin"/>
    <property type="match status" value="1"/>
</dbReference>
<evidence type="ECO:0000256" key="8">
    <source>
        <dbReference type="ARBA" id="ARBA00023180"/>
    </source>
</evidence>
<feature type="domain" description="Fibronectin type-III" evidence="16">
    <location>
        <begin position="1478"/>
        <end position="1569"/>
    </location>
</feature>
<dbReference type="PROSITE" id="PS50287">
    <property type="entry name" value="SRCR_2"/>
    <property type="match status" value="2"/>
</dbReference>
<evidence type="ECO:0000256" key="1">
    <source>
        <dbReference type="ARBA" id="ARBA00004167"/>
    </source>
</evidence>
<evidence type="ECO:0000259" key="16">
    <source>
        <dbReference type="PROSITE" id="PS50853"/>
    </source>
</evidence>
<dbReference type="InterPro" id="IPR036116">
    <property type="entry name" value="FN3_sf"/>
</dbReference>
<sequence>MLRGVLVYLLIVVLLEKTETQTESGTVRLTEGDNGLVEVYLNGGWGFICDDGWDGTDADVTCQILGYHSATQSDVGRYHPDTDYNLLYLNCVGSETSLLDCTPSYYSDYSPSYCSAHEHVYISCAPYIAPSYGCDAITNGGTCFSYFTTSSGVSWENARQRCNSWGYDLATVTSSQENSLLYNTRSSSSSADCWIGLHDLHSEGSYVWSGGSYSSYRNWNDGEPNNLYDEDCVHFFDSIYWNDLLCTLTLNCYFCSANVNQFGRIQYSRNYLPLLDDTVLTSDTTLFCITENKYTPQVVWSYQDLAKSTTSTLTSYTSSTTGVSSLRVYISRPGYYSCRVKVNGGSYKTYTALIADDLSTADGTLRLYDGSTENEGILEIFHDNRWGSICDHSWDSRDSKVACKQMGFPGYNTYYTSWRITNIYWLDHIRCSGNEASIADCSHYGWRDGHCSSNEGVYLKCYPAVTFGRMVGEAVDPLDNFQTLQQSTTLYCSTDVNTNTVRIGWSFTAFGQEIEESLTYSAEWELAYGMSKLDISTSKLGYYSCYTSKGDVSKKYTIKLTQPSLEKGCQGGYCFGVFRTDTAINWATAQSNCMSWGGDLASVRSIGEEKYILSLGDSDYGSCWIGHHDRYNEAGNNASLFVSVGGSNSFYRNFYTNEPNENDNEDCVMLRDWNEGGWNVTSCDRTLSCYVCGKPNCKDGSCFEVLTHNTSINWYSALNQCEQKGGSLASIRSEPEEKFILNLMTESSSQCWIGLNDRNSEANTNPNMFVWEDGNQAVYRHFRNETVNSITDCVVLSRDDGTWLSTNCDVNQSCSICKGADICTTGYEFITEQYDCLDINECNVANDCEQICTNTEGNYFCSCRERYYLSNFTSCELIYLNIDLNGISRSQSSIELSWNTIYRPIQRLSEIVYQVWMRDVTFENDKIFHLVGTTIRQQFQILNLLPYRTNEIYIVAIDNDTTNKSNTITVQTLTGIPSTSPSLTAISTNPITIRLNLTLPSRETRNGIITGYSIMYTRVEELTYNHVQTNGLVQTFDIIDLSPYSMYKFRAAAMTSAGTGVYTEYVYARTMESIPTGTPDIIFLGKSESSLFLQMLPPDVSEEINGVITFYTVTYKGTVIDTDLNVKEVLVESTDFLTPIKVNLTGLEEGVEYQIQARISTSVGGGPYSSAVTVTTIETAPTGPPLQFRIILQLPTILTLYWTPPELELQNGVITGYYIHYHGVYIDTQEISFTTQSLYVNLTNLEEGALYEISVCALSAAGEGPCVESTNRTREIPLGQPPQNVQVEVNGATSILVCWDNLLKSEENGIILNYVITAEGQSHDKRVYERTANSTARCYTCNNLQEANEYRISMTAENSAGTSPSSPVIVVITEEDIPSAAPINIFGIGNQNVIVLLWAPPLLSDQNGIIIKYEICYFGMIIDKTKYHIQSTAASAIISGLDEGETYHIKVRAYTLKGPGPYSLIININTIETPPSAPPTNVTLIPTSSTQLLVTWEEPPLADKNGVITNYDITISPSNRQLIRVEASVRAYTFRDLDHVTNYSVRVRARTLPGPGPYCDLVTATTLGKSPVY</sequence>
<dbReference type="GO" id="GO:0016020">
    <property type="term" value="C:membrane"/>
    <property type="evidence" value="ECO:0007669"/>
    <property type="project" value="UniProtKB-SubCell"/>
</dbReference>
<evidence type="ECO:0000256" key="4">
    <source>
        <dbReference type="ARBA" id="ARBA00022737"/>
    </source>
</evidence>
<dbReference type="SUPFAM" id="SSF49265">
    <property type="entry name" value="Fibronectin type III"/>
    <property type="match status" value="4"/>
</dbReference>
<feature type="domain" description="Ig-like" evidence="15">
    <location>
        <begin position="463"/>
        <end position="561"/>
    </location>
</feature>
<evidence type="ECO:0000256" key="10">
    <source>
        <dbReference type="PROSITE-ProRule" id="PRU00196"/>
    </source>
</evidence>
<dbReference type="SMART" id="SM00202">
    <property type="entry name" value="SR"/>
    <property type="match status" value="2"/>
</dbReference>
<dbReference type="InterPro" id="IPR013783">
    <property type="entry name" value="Ig-like_fold"/>
</dbReference>
<dbReference type="Gene3D" id="3.10.100.10">
    <property type="entry name" value="Mannose-Binding Protein A, subunit A"/>
    <property type="match status" value="3"/>
</dbReference>
<feature type="domain" description="SRCR" evidence="14">
    <location>
        <begin position="365"/>
        <end position="462"/>
    </location>
</feature>
<dbReference type="InterPro" id="IPR036772">
    <property type="entry name" value="SRCR-like_dom_sf"/>
</dbReference>
<evidence type="ECO:0000259" key="15">
    <source>
        <dbReference type="PROSITE" id="PS50835"/>
    </source>
</evidence>
<feature type="domain" description="Fibronectin type-III" evidence="16">
    <location>
        <begin position="1184"/>
        <end position="1279"/>
    </location>
</feature>
<dbReference type="Proteomes" id="UP001165289">
    <property type="component" value="Unassembled WGS sequence"/>
</dbReference>
<dbReference type="InterPro" id="IPR001304">
    <property type="entry name" value="C-type_lectin-like"/>
</dbReference>
<dbReference type="InterPro" id="IPR001881">
    <property type="entry name" value="EGF-like_Ca-bd_dom"/>
</dbReference>
<keyword evidence="7 10" id="KW-1015">Disulfide bond</keyword>
<evidence type="ECO:0000256" key="5">
    <source>
        <dbReference type="ARBA" id="ARBA00022989"/>
    </source>
</evidence>
<feature type="domain" description="EGF-like" evidence="12">
    <location>
        <begin position="838"/>
        <end position="873"/>
    </location>
</feature>
<name>A0AAV7KK80_9METZ</name>
<dbReference type="InterPro" id="IPR016187">
    <property type="entry name" value="CTDL_fold"/>
</dbReference>
<dbReference type="CDD" id="cd00037">
    <property type="entry name" value="CLECT"/>
    <property type="match status" value="3"/>
</dbReference>
<feature type="domain" description="C-type lectin" evidence="13">
    <location>
        <begin position="698"/>
        <end position="809"/>
    </location>
</feature>
<dbReference type="InterPro" id="IPR000742">
    <property type="entry name" value="EGF"/>
</dbReference>
<dbReference type="SMART" id="SM00060">
    <property type="entry name" value="FN3"/>
    <property type="match status" value="7"/>
</dbReference>
<dbReference type="PRINTS" id="PR00258">
    <property type="entry name" value="SPERACTRCPTR"/>
</dbReference>
<comment type="caution">
    <text evidence="10">Lacks conserved residue(s) required for the propagation of feature annotation.</text>
</comment>
<dbReference type="SUPFAM" id="SSF56436">
    <property type="entry name" value="C-type lectin-like"/>
    <property type="match status" value="3"/>
</dbReference>
<evidence type="ECO:0000313" key="18">
    <source>
        <dbReference type="Proteomes" id="UP001165289"/>
    </source>
</evidence>
<dbReference type="SMART" id="SM00179">
    <property type="entry name" value="EGF_CA"/>
    <property type="match status" value="1"/>
</dbReference>
<feature type="domain" description="Fibronectin type-III" evidence="16">
    <location>
        <begin position="977"/>
        <end position="1073"/>
    </location>
</feature>
<dbReference type="FunFam" id="3.10.250.10:FF:000016">
    <property type="entry name" value="Scavenger receptor cysteine-rich protein type 12"/>
    <property type="match status" value="2"/>
</dbReference>